<dbReference type="AlphaFoldDB" id="A0AAV3PAF6"/>
<dbReference type="PANTHER" id="PTHR33233">
    <property type="entry name" value="ENDONUCLEASE/EXONUCLEASE/PHOSPHATASE"/>
    <property type="match status" value="1"/>
</dbReference>
<organism evidence="3 4">
    <name type="scientific">Lithospermum erythrorhizon</name>
    <name type="common">Purple gromwell</name>
    <name type="synonym">Lithospermum officinale var. erythrorhizon</name>
    <dbReference type="NCBI Taxonomy" id="34254"/>
    <lineage>
        <taxon>Eukaryota</taxon>
        <taxon>Viridiplantae</taxon>
        <taxon>Streptophyta</taxon>
        <taxon>Embryophyta</taxon>
        <taxon>Tracheophyta</taxon>
        <taxon>Spermatophyta</taxon>
        <taxon>Magnoliopsida</taxon>
        <taxon>eudicotyledons</taxon>
        <taxon>Gunneridae</taxon>
        <taxon>Pentapetalae</taxon>
        <taxon>asterids</taxon>
        <taxon>lamiids</taxon>
        <taxon>Boraginales</taxon>
        <taxon>Boraginaceae</taxon>
        <taxon>Boraginoideae</taxon>
        <taxon>Lithospermeae</taxon>
        <taxon>Lithospermum</taxon>
    </lineage>
</organism>
<dbReference type="Pfam" id="PF14111">
    <property type="entry name" value="DUF4283"/>
    <property type="match status" value="1"/>
</dbReference>
<accession>A0AAV3PAF6</accession>
<dbReference type="EMBL" id="BAABME010001230">
    <property type="protein sequence ID" value="GAA0148380.1"/>
    <property type="molecule type" value="Genomic_DNA"/>
</dbReference>
<sequence length="156" mass="17570">MLVNFSDLVNSAGNQGGEGSQSAEPPLEAPINHNNQGKTYADIVSAKNVARMNLTFIPPEEVNGKAVVKYQSTDVMPSINWWKSATYGYVMGLNPNFITIEQFVESRWKGFGFKKMYKLAFGLFLFQFEDDTGCDRMIVEGSWTFAQYPMILNLYP</sequence>
<feature type="domain" description="DUF4283" evidence="2">
    <location>
        <begin position="82"/>
        <end position="153"/>
    </location>
</feature>
<name>A0AAV3PAF6_LITER</name>
<evidence type="ECO:0000313" key="4">
    <source>
        <dbReference type="Proteomes" id="UP001454036"/>
    </source>
</evidence>
<protein>
    <recommendedName>
        <fullName evidence="2">DUF4283 domain-containing protein</fullName>
    </recommendedName>
</protein>
<evidence type="ECO:0000259" key="2">
    <source>
        <dbReference type="Pfam" id="PF14111"/>
    </source>
</evidence>
<evidence type="ECO:0000256" key="1">
    <source>
        <dbReference type="SAM" id="MobiDB-lite"/>
    </source>
</evidence>
<evidence type="ECO:0000313" key="3">
    <source>
        <dbReference type="EMBL" id="GAA0148380.1"/>
    </source>
</evidence>
<keyword evidence="4" id="KW-1185">Reference proteome</keyword>
<comment type="caution">
    <text evidence="3">The sequence shown here is derived from an EMBL/GenBank/DDBJ whole genome shotgun (WGS) entry which is preliminary data.</text>
</comment>
<dbReference type="PANTHER" id="PTHR33233:SF14">
    <property type="entry name" value="ENDONUCLEASE_EXONUCLEASE_PHOSPHATASE"/>
    <property type="match status" value="1"/>
</dbReference>
<dbReference type="InterPro" id="IPR025558">
    <property type="entry name" value="DUF4283"/>
</dbReference>
<gene>
    <name evidence="3" type="ORF">LIER_07842</name>
</gene>
<feature type="region of interest" description="Disordered" evidence="1">
    <location>
        <begin position="12"/>
        <end position="31"/>
    </location>
</feature>
<proteinExistence type="predicted"/>
<reference evidence="3 4" key="1">
    <citation type="submission" date="2024-01" db="EMBL/GenBank/DDBJ databases">
        <title>The complete chloroplast genome sequence of Lithospermum erythrorhizon: insights into the phylogenetic relationship among Boraginaceae species and the maternal lineages of purple gromwells.</title>
        <authorList>
            <person name="Okada T."/>
            <person name="Watanabe K."/>
        </authorList>
    </citation>
    <scope>NUCLEOTIDE SEQUENCE [LARGE SCALE GENOMIC DNA]</scope>
</reference>
<dbReference type="Proteomes" id="UP001454036">
    <property type="component" value="Unassembled WGS sequence"/>
</dbReference>